<dbReference type="InterPro" id="IPR016032">
    <property type="entry name" value="Sig_transdc_resp-reg_C-effctor"/>
</dbReference>
<dbReference type="PANTHER" id="PTHR34293:SF1">
    <property type="entry name" value="HTH-TYPE TRANSCRIPTIONAL REGULATOR TRMBL2"/>
    <property type="match status" value="1"/>
</dbReference>
<evidence type="ECO:0000313" key="4">
    <source>
        <dbReference type="Proteomes" id="UP001250858"/>
    </source>
</evidence>
<dbReference type="Pfam" id="PF00196">
    <property type="entry name" value="GerE"/>
    <property type="match status" value="1"/>
</dbReference>
<keyword evidence="1" id="KW-0175">Coiled coil</keyword>
<dbReference type="InterPro" id="IPR000792">
    <property type="entry name" value="Tscrpt_reg_LuxR_C"/>
</dbReference>
<proteinExistence type="predicted"/>
<evidence type="ECO:0000256" key="1">
    <source>
        <dbReference type="SAM" id="Coils"/>
    </source>
</evidence>
<sequence length="349" mass="38767">MADEQSVNGQKEGSEGDDLALARLYSYALRHTTTTQRDLIDHTGLPPTTAAAGFERLRDLHLLQEREDRSGAYEWCAPPVAEARTLGPLRRRLEELRQEIDTATLEFAALREVYAEQAGGPTEDPSVVLLEAADVNVMLDRAARECRTDLLTAQPGGPRPAEVLDQALARDAEMLERGVRMRTLYQHSARFSPATEAYVERLTEAGAEVRTLNTLFPRMIVFDHRVGFVPAGDGSSALMVTHPDLVTFLMDTFDAAWHSAMPFATAYETRRRKLIASDMQNAVARLLLQEDKDAAIARRLGISERTCRQHVAKLMAELGARNRTHLGYLLATEMNLPHEPGLRPEGARG</sequence>
<dbReference type="SMART" id="SM00421">
    <property type="entry name" value="HTH_LUXR"/>
    <property type="match status" value="1"/>
</dbReference>
<gene>
    <name evidence="3" type="ORF">RGF97_15620</name>
</gene>
<dbReference type="EMBL" id="CP133762">
    <property type="protein sequence ID" value="WMX45990.1"/>
    <property type="molecule type" value="Genomic_DNA"/>
</dbReference>
<reference evidence="3 4" key="1">
    <citation type="submission" date="2023-09" db="EMBL/GenBank/DDBJ databases">
        <title>Complete genome of Streptomyces roseicoloratus T14.</title>
        <authorList>
            <person name="Bashizi T."/>
            <person name="Kim M.-J."/>
            <person name="Lee G."/>
            <person name="Tagele S.B."/>
            <person name="Shin J.-H."/>
        </authorList>
    </citation>
    <scope>NUCLEOTIDE SEQUENCE [LARGE SCALE GENOMIC DNA]</scope>
    <source>
        <strain evidence="3 4">T14</strain>
    </source>
</reference>
<dbReference type="Gene3D" id="1.10.10.10">
    <property type="entry name" value="Winged helix-like DNA-binding domain superfamily/Winged helix DNA-binding domain"/>
    <property type="match status" value="1"/>
</dbReference>
<organism evidence="3 4">
    <name type="scientific">Streptomyces roseicoloratus</name>
    <dbReference type="NCBI Taxonomy" id="2508722"/>
    <lineage>
        <taxon>Bacteria</taxon>
        <taxon>Bacillati</taxon>
        <taxon>Actinomycetota</taxon>
        <taxon>Actinomycetes</taxon>
        <taxon>Kitasatosporales</taxon>
        <taxon>Streptomycetaceae</taxon>
        <taxon>Streptomyces</taxon>
    </lineage>
</organism>
<dbReference type="SUPFAM" id="SSF46894">
    <property type="entry name" value="C-terminal effector domain of the bipartite response regulators"/>
    <property type="match status" value="1"/>
</dbReference>
<protein>
    <submittedName>
        <fullName evidence="3">LuxR C-terminal-related transcriptional regulator</fullName>
    </submittedName>
</protein>
<evidence type="ECO:0000313" key="3">
    <source>
        <dbReference type="EMBL" id="WMX45990.1"/>
    </source>
</evidence>
<dbReference type="Proteomes" id="UP001250858">
    <property type="component" value="Chromosome"/>
</dbReference>
<name>A0ABY9RYM3_9ACTN</name>
<dbReference type="InterPro" id="IPR051797">
    <property type="entry name" value="TrmB-like"/>
</dbReference>
<dbReference type="RefSeq" id="WP_164986383.1">
    <property type="nucleotide sequence ID" value="NZ_CP133762.1"/>
</dbReference>
<accession>A0ABY9RYM3</accession>
<dbReference type="PANTHER" id="PTHR34293">
    <property type="entry name" value="HTH-TYPE TRANSCRIPTIONAL REGULATOR TRMBL2"/>
    <property type="match status" value="1"/>
</dbReference>
<evidence type="ECO:0000259" key="2">
    <source>
        <dbReference type="SMART" id="SM00421"/>
    </source>
</evidence>
<feature type="domain" description="HTH luxR-type" evidence="2">
    <location>
        <begin position="273"/>
        <end position="330"/>
    </location>
</feature>
<keyword evidence="4" id="KW-1185">Reference proteome</keyword>
<feature type="coiled-coil region" evidence="1">
    <location>
        <begin position="86"/>
        <end position="113"/>
    </location>
</feature>
<dbReference type="SUPFAM" id="SSF56024">
    <property type="entry name" value="Phospholipase D/nuclease"/>
    <property type="match status" value="1"/>
</dbReference>
<dbReference type="InterPro" id="IPR036388">
    <property type="entry name" value="WH-like_DNA-bd_sf"/>
</dbReference>